<dbReference type="Pfam" id="PF02775">
    <property type="entry name" value="TPP_enzyme_C"/>
    <property type="match status" value="1"/>
</dbReference>
<dbReference type="NCBIfam" id="TIGR00173">
    <property type="entry name" value="menD"/>
    <property type="match status" value="1"/>
</dbReference>
<keyword evidence="4 6" id="KW-0786">Thiamine pyrophosphate</keyword>
<dbReference type="SUPFAM" id="SSF52518">
    <property type="entry name" value="Thiamin diphosphate-binding fold (THDP-binding)"/>
    <property type="match status" value="2"/>
</dbReference>
<feature type="domain" description="Thiamine pyrophosphate enzyme N-terminal TPP-binding" evidence="8">
    <location>
        <begin position="10"/>
        <end position="126"/>
    </location>
</feature>
<dbReference type="GO" id="GO:0030976">
    <property type="term" value="F:thiamine pyrophosphate binding"/>
    <property type="evidence" value="ECO:0007669"/>
    <property type="project" value="UniProtKB-UniRule"/>
</dbReference>
<dbReference type="UniPathway" id="UPA01057">
    <property type="reaction ID" value="UER00164"/>
</dbReference>
<reference evidence="9 10" key="1">
    <citation type="submission" date="2018-10" db="EMBL/GenBank/DDBJ databases">
        <title>Sequencing the genomes of 1000 actinobacteria strains.</title>
        <authorList>
            <person name="Klenk H.-P."/>
        </authorList>
    </citation>
    <scope>NUCLEOTIDE SEQUENCE [LARGE SCALE GENOMIC DNA]</scope>
    <source>
        <strain evidence="9 10">DSM 43911</strain>
    </source>
</reference>
<name>A0A495XBX3_9PSEU</name>
<dbReference type="EC" id="2.2.1.9" evidence="6"/>
<dbReference type="PANTHER" id="PTHR42916:SF1">
    <property type="entry name" value="PROTEIN PHYLLO, CHLOROPLASTIC"/>
    <property type="match status" value="1"/>
</dbReference>
<dbReference type="AlphaFoldDB" id="A0A495XBX3"/>
<dbReference type="EMBL" id="RBXR01000001">
    <property type="protein sequence ID" value="RKT72001.1"/>
    <property type="molecule type" value="Genomic_DNA"/>
</dbReference>
<dbReference type="CDD" id="cd02009">
    <property type="entry name" value="TPP_SHCHC_synthase"/>
    <property type="match status" value="1"/>
</dbReference>
<dbReference type="InterPro" id="IPR004433">
    <property type="entry name" value="MenaQ_synth_MenD"/>
</dbReference>
<keyword evidence="1 6" id="KW-0808">Transferase</keyword>
<dbReference type="HAMAP" id="MF_01659">
    <property type="entry name" value="MenD"/>
    <property type="match status" value="1"/>
</dbReference>
<dbReference type="PIRSF" id="PIRSF004983">
    <property type="entry name" value="MenD"/>
    <property type="match status" value="1"/>
</dbReference>
<evidence type="ECO:0000256" key="4">
    <source>
        <dbReference type="ARBA" id="ARBA00023052"/>
    </source>
</evidence>
<evidence type="ECO:0000313" key="10">
    <source>
        <dbReference type="Proteomes" id="UP000272729"/>
    </source>
</evidence>
<comment type="pathway">
    <text evidence="6">Quinol/quinone metabolism; 1,4-dihydroxy-2-naphthoate biosynthesis; 1,4-dihydroxy-2-naphthoate from chorismate: step 2/7.</text>
</comment>
<dbReference type="PANTHER" id="PTHR42916">
    <property type="entry name" value="2-SUCCINYL-5-ENOLPYRUVYL-6-HYDROXY-3-CYCLOHEXENE-1-CARBOXYLATE SYNTHASE"/>
    <property type="match status" value="1"/>
</dbReference>
<dbReference type="UniPathway" id="UPA00079"/>
<dbReference type="CDD" id="cd07037">
    <property type="entry name" value="TPP_PYR_MenD"/>
    <property type="match status" value="1"/>
</dbReference>
<dbReference type="Pfam" id="PF02776">
    <property type="entry name" value="TPP_enzyme_N"/>
    <property type="match status" value="1"/>
</dbReference>
<sequence length="545" mass="58007">MQVNPSTAQARVLVDELIRNDVRHVVLSPGSRNAPLSIALAEAAAERRITLHVRIDERSAGFLALGLAKGSGQVTAVTCTSGTAVANLHPAVLEAKHANVPVIALTADRPVELYRTGASQTVDQHGILGVDTLQFPIAERRTGQNGLWRSLVCRAVATARETGPVHLNVPFREPLVPDGEDDWPEPLDGRPFDMPWTRADPRTTTSVHAADHLGPRTLVVVGDTDHDLDDLAERAGWPVVAEPTGTSHQALRHGSLILNAGALPPELTPDALVVVGRPTLSRGVMRLLAATPTVHVLSDTPDWPDPQFAATHTSTDLVLGEHEVDHTWQAAWRHADKAAAAAVDELLGNEPWPTGLHVARDLLDALPPHTHLFLGSSNPVRDVDLVATPRPDVRVHANRGVAGIDGSVSTAAGLALTAGPTFALIGDLTFLHDTNGLLIGPGEPRPDLTVVVLNDDGGGIFTLLEQGAPKHAATFERVFGTPHGADLAHLCAAHGVPHTRVDTADQLRQALTTPEGMRVVEIRAKRTELRALHARLKAAVSTAFH</sequence>
<organism evidence="9 10">
    <name type="scientific">Saccharothrix variisporea</name>
    <dbReference type="NCBI Taxonomy" id="543527"/>
    <lineage>
        <taxon>Bacteria</taxon>
        <taxon>Bacillati</taxon>
        <taxon>Actinomycetota</taxon>
        <taxon>Actinomycetes</taxon>
        <taxon>Pseudonocardiales</taxon>
        <taxon>Pseudonocardiaceae</taxon>
        <taxon>Saccharothrix</taxon>
    </lineage>
</organism>
<evidence type="ECO:0000259" key="8">
    <source>
        <dbReference type="Pfam" id="PF02776"/>
    </source>
</evidence>
<dbReference type="Proteomes" id="UP000272729">
    <property type="component" value="Unassembled WGS sequence"/>
</dbReference>
<evidence type="ECO:0000313" key="9">
    <source>
        <dbReference type="EMBL" id="RKT72001.1"/>
    </source>
</evidence>
<evidence type="ECO:0000256" key="3">
    <source>
        <dbReference type="ARBA" id="ARBA00022842"/>
    </source>
</evidence>
<dbReference type="InterPro" id="IPR029061">
    <property type="entry name" value="THDP-binding"/>
</dbReference>
<dbReference type="GO" id="GO:0009234">
    <property type="term" value="P:menaquinone biosynthetic process"/>
    <property type="evidence" value="ECO:0007669"/>
    <property type="project" value="UniProtKB-UniRule"/>
</dbReference>
<dbReference type="GO" id="GO:0030145">
    <property type="term" value="F:manganese ion binding"/>
    <property type="evidence" value="ECO:0007669"/>
    <property type="project" value="UniProtKB-UniRule"/>
</dbReference>
<dbReference type="Gene3D" id="3.40.50.1220">
    <property type="entry name" value="TPP-binding domain"/>
    <property type="match status" value="1"/>
</dbReference>
<comment type="subunit">
    <text evidence="6">Homodimer.</text>
</comment>
<evidence type="ECO:0000256" key="2">
    <source>
        <dbReference type="ARBA" id="ARBA00022723"/>
    </source>
</evidence>
<evidence type="ECO:0000256" key="1">
    <source>
        <dbReference type="ARBA" id="ARBA00022679"/>
    </source>
</evidence>
<keyword evidence="5 6" id="KW-0464">Manganese</keyword>
<evidence type="ECO:0000256" key="6">
    <source>
        <dbReference type="HAMAP-Rule" id="MF_01659"/>
    </source>
</evidence>
<dbReference type="InterPro" id="IPR011766">
    <property type="entry name" value="TPP_enzyme_TPP-bd"/>
</dbReference>
<protein>
    <recommendedName>
        <fullName evidence="6">2-succinyl-5-enolpyruvyl-6-hydroxy-3-cyclohexene-1-carboxylate synthase</fullName>
        <shortName evidence="6">SEPHCHC synthase</shortName>
        <ecNumber evidence="6">2.2.1.9</ecNumber>
    </recommendedName>
    <alternativeName>
        <fullName evidence="6">Menaquinone biosynthesis protein MenD</fullName>
    </alternativeName>
</protein>
<dbReference type="GO" id="GO:0000287">
    <property type="term" value="F:magnesium ion binding"/>
    <property type="evidence" value="ECO:0007669"/>
    <property type="project" value="UniProtKB-UniRule"/>
</dbReference>
<keyword evidence="2 6" id="KW-0479">Metal-binding</keyword>
<keyword evidence="10" id="KW-1185">Reference proteome</keyword>
<gene>
    <name evidence="6" type="primary">menD</name>
    <name evidence="9" type="ORF">DFJ66_5303</name>
</gene>
<evidence type="ECO:0000256" key="5">
    <source>
        <dbReference type="ARBA" id="ARBA00023211"/>
    </source>
</evidence>
<keyword evidence="3 6" id="KW-0460">Magnesium</keyword>
<comment type="cofactor">
    <cofactor evidence="6">
        <name>thiamine diphosphate</name>
        <dbReference type="ChEBI" id="CHEBI:58937"/>
    </cofactor>
    <text evidence="6">Binds 1 thiamine pyrophosphate per subunit.</text>
</comment>
<dbReference type="InterPro" id="IPR012001">
    <property type="entry name" value="Thiamin_PyroP_enz_TPP-bd_dom"/>
</dbReference>
<feature type="domain" description="Thiamine pyrophosphate enzyme TPP-binding" evidence="7">
    <location>
        <begin position="398"/>
        <end position="512"/>
    </location>
</feature>
<comment type="function">
    <text evidence="6">Catalyzes the thiamine diphosphate-dependent decarboxylation of 2-oxoglutarate and the subsequent addition of the resulting succinic semialdehyde-thiamine pyrophosphate anion to isochorismate to yield 2-succinyl-5-enolpyruvyl-6-hydroxy-3-cyclohexene-1-carboxylate (SEPHCHC).</text>
</comment>
<comment type="similarity">
    <text evidence="6">Belongs to the TPP enzyme family. MenD subfamily.</text>
</comment>
<keyword evidence="6" id="KW-0474">Menaquinone biosynthesis</keyword>
<comment type="pathway">
    <text evidence="6">Quinol/quinone metabolism; menaquinone biosynthesis.</text>
</comment>
<comment type="caution">
    <text evidence="9">The sequence shown here is derived from an EMBL/GenBank/DDBJ whole genome shotgun (WGS) entry which is preliminary data.</text>
</comment>
<evidence type="ECO:0000259" key="7">
    <source>
        <dbReference type="Pfam" id="PF02775"/>
    </source>
</evidence>
<comment type="cofactor">
    <cofactor evidence="6">
        <name>Mg(2+)</name>
        <dbReference type="ChEBI" id="CHEBI:18420"/>
    </cofactor>
    <cofactor evidence="6">
        <name>Mn(2+)</name>
        <dbReference type="ChEBI" id="CHEBI:29035"/>
    </cofactor>
</comment>
<proteinExistence type="inferred from homology"/>
<comment type="catalytic activity">
    <reaction evidence="6">
        <text>isochorismate + 2-oxoglutarate + H(+) = 5-enolpyruvoyl-6-hydroxy-2-succinyl-cyclohex-3-ene-1-carboxylate + CO2</text>
        <dbReference type="Rhea" id="RHEA:25593"/>
        <dbReference type="ChEBI" id="CHEBI:15378"/>
        <dbReference type="ChEBI" id="CHEBI:16526"/>
        <dbReference type="ChEBI" id="CHEBI:16810"/>
        <dbReference type="ChEBI" id="CHEBI:29780"/>
        <dbReference type="ChEBI" id="CHEBI:58818"/>
        <dbReference type="EC" id="2.2.1.9"/>
    </reaction>
</comment>
<dbReference type="GO" id="GO:0070204">
    <property type="term" value="F:2-succinyl-5-enolpyruvyl-6-hydroxy-3-cyclohexene-1-carboxylic-acid synthase activity"/>
    <property type="evidence" value="ECO:0007669"/>
    <property type="project" value="UniProtKB-UniRule"/>
</dbReference>
<accession>A0A495XBX3</accession>
<dbReference type="Gene3D" id="3.40.50.970">
    <property type="match status" value="2"/>
</dbReference>